<dbReference type="Gene3D" id="1.25.40.10">
    <property type="entry name" value="Tetratricopeptide repeat domain"/>
    <property type="match status" value="1"/>
</dbReference>
<reference evidence="1 2" key="1">
    <citation type="submission" date="2017-07" db="EMBL/GenBank/DDBJ databases">
        <title>Isolation and whole genome analysis of endospore-forming bacteria from heroin.</title>
        <authorList>
            <person name="Kalinowski J."/>
            <person name="Ahrens B."/>
            <person name="Al-Dilaimi A."/>
            <person name="Winkler A."/>
            <person name="Wibberg D."/>
            <person name="Schleenbecker U."/>
            <person name="Ruckert C."/>
            <person name="Wolfel R."/>
            <person name="Grass G."/>
        </authorList>
    </citation>
    <scope>NUCLEOTIDE SEQUENCE [LARGE SCALE GENOMIC DNA]</scope>
    <source>
        <strain evidence="1 2">7539</strain>
    </source>
</reference>
<protein>
    <submittedName>
        <fullName evidence="1">Uncharacterized protein</fullName>
    </submittedName>
</protein>
<dbReference type="EMBL" id="NPCC01000036">
    <property type="protein sequence ID" value="PAE87337.1"/>
    <property type="molecule type" value="Genomic_DNA"/>
</dbReference>
<evidence type="ECO:0000313" key="1">
    <source>
        <dbReference type="EMBL" id="PAE87337.1"/>
    </source>
</evidence>
<dbReference type="AlphaFoldDB" id="A0A268NUZ8"/>
<dbReference type="Proteomes" id="UP000216207">
    <property type="component" value="Unassembled WGS sequence"/>
</dbReference>
<comment type="caution">
    <text evidence="1">The sequence shown here is derived from an EMBL/GenBank/DDBJ whole genome shotgun (WGS) entry which is preliminary data.</text>
</comment>
<accession>A0A268NUZ8</accession>
<gene>
    <name evidence="1" type="ORF">CHH72_19345</name>
</gene>
<dbReference type="InterPro" id="IPR011990">
    <property type="entry name" value="TPR-like_helical_dom_sf"/>
</dbReference>
<sequence length="72" mass="8200">MPSTRGLYIDENMALVDQAIEKLELRGLFYEVFDIAEEAGNYAEKRGDFESALKFFKVAYVARLNQNMGACQ</sequence>
<proteinExistence type="predicted"/>
<evidence type="ECO:0000313" key="2">
    <source>
        <dbReference type="Proteomes" id="UP000216207"/>
    </source>
</evidence>
<name>A0A268NUZ8_SHOCL</name>
<organism evidence="1 2">
    <name type="scientific">Shouchella clausii</name>
    <name type="common">Alkalihalobacillus clausii</name>
    <dbReference type="NCBI Taxonomy" id="79880"/>
    <lineage>
        <taxon>Bacteria</taxon>
        <taxon>Bacillati</taxon>
        <taxon>Bacillota</taxon>
        <taxon>Bacilli</taxon>
        <taxon>Bacillales</taxon>
        <taxon>Bacillaceae</taxon>
        <taxon>Shouchella</taxon>
    </lineage>
</organism>